<comment type="similarity">
    <text evidence="8">Belongs to the tRNA(Ile)-lysidine synthase family.</text>
</comment>
<dbReference type="InterPro" id="IPR015262">
    <property type="entry name" value="tRNA_Ile_lys_synt_subst-bd"/>
</dbReference>
<dbReference type="InterPro" id="IPR011063">
    <property type="entry name" value="TilS/TtcA_N"/>
</dbReference>
<evidence type="ECO:0000256" key="1">
    <source>
        <dbReference type="ARBA" id="ARBA00004496"/>
    </source>
</evidence>
<evidence type="ECO:0000256" key="4">
    <source>
        <dbReference type="ARBA" id="ARBA00022694"/>
    </source>
</evidence>
<comment type="function">
    <text evidence="8">Ligates lysine onto the cytidine present at position 34 of the AUA codon-specific tRNA(Ile) that contains the anticodon CAU, in an ATP-dependent manner. Cytidine is converted to lysidine, thus changing the amino acid specificity of the tRNA from methionine to isoleucine.</text>
</comment>
<dbReference type="InterPro" id="IPR012094">
    <property type="entry name" value="tRNA_Ile_lys_synt"/>
</dbReference>
<dbReference type="PANTHER" id="PTHR43033">
    <property type="entry name" value="TRNA(ILE)-LYSIDINE SYNTHASE-RELATED"/>
    <property type="match status" value="1"/>
</dbReference>
<dbReference type="Pfam" id="PF11734">
    <property type="entry name" value="TilS_C"/>
    <property type="match status" value="1"/>
</dbReference>
<keyword evidence="5 8" id="KW-0547">Nucleotide-binding</keyword>
<keyword evidence="3 8" id="KW-0436">Ligase</keyword>
<dbReference type="NCBIfam" id="TIGR02433">
    <property type="entry name" value="lysidine_TilS_C"/>
    <property type="match status" value="1"/>
</dbReference>
<dbReference type="SMART" id="SM00977">
    <property type="entry name" value="TilS_C"/>
    <property type="match status" value="1"/>
</dbReference>
<dbReference type="CDD" id="cd01992">
    <property type="entry name" value="TilS_N"/>
    <property type="match status" value="1"/>
</dbReference>
<comment type="caution">
    <text evidence="10">The sequence shown here is derived from an EMBL/GenBank/DDBJ whole genome shotgun (WGS) entry which is preliminary data.</text>
</comment>
<dbReference type="EC" id="6.3.4.19" evidence="8"/>
<dbReference type="PANTHER" id="PTHR43033:SF1">
    <property type="entry name" value="TRNA(ILE)-LYSIDINE SYNTHASE-RELATED"/>
    <property type="match status" value="1"/>
</dbReference>
<dbReference type="Gene3D" id="1.20.59.20">
    <property type="match status" value="1"/>
</dbReference>
<dbReference type="Pfam" id="PF09179">
    <property type="entry name" value="TilS"/>
    <property type="match status" value="1"/>
</dbReference>
<proteinExistence type="inferred from homology"/>
<keyword evidence="6 8" id="KW-0067">ATP-binding</keyword>
<dbReference type="NCBIfam" id="TIGR02432">
    <property type="entry name" value="lysidine_TilS_N"/>
    <property type="match status" value="1"/>
</dbReference>
<dbReference type="InterPro" id="IPR012796">
    <property type="entry name" value="Lysidine-tRNA-synth_C"/>
</dbReference>
<comment type="domain">
    <text evidence="8">The N-terminal region contains the highly conserved SGGXDS motif, predicted to be a P-loop motif involved in ATP binding.</text>
</comment>
<dbReference type="SUPFAM" id="SSF82829">
    <property type="entry name" value="MesJ substrate recognition domain-like"/>
    <property type="match status" value="1"/>
</dbReference>
<organism evidence="10 11">
    <name type="scientific">Dyella kyungheensis</name>
    <dbReference type="NCBI Taxonomy" id="1242174"/>
    <lineage>
        <taxon>Bacteria</taxon>
        <taxon>Pseudomonadati</taxon>
        <taxon>Pseudomonadota</taxon>
        <taxon>Gammaproteobacteria</taxon>
        <taxon>Lysobacterales</taxon>
        <taxon>Rhodanobacteraceae</taxon>
        <taxon>Dyella</taxon>
    </lineage>
</organism>
<keyword evidence="11" id="KW-1185">Reference proteome</keyword>
<evidence type="ECO:0000313" key="11">
    <source>
        <dbReference type="Proteomes" id="UP001430065"/>
    </source>
</evidence>
<evidence type="ECO:0000259" key="9">
    <source>
        <dbReference type="SMART" id="SM00977"/>
    </source>
</evidence>
<dbReference type="Proteomes" id="UP001430065">
    <property type="component" value="Unassembled WGS sequence"/>
</dbReference>
<evidence type="ECO:0000256" key="6">
    <source>
        <dbReference type="ARBA" id="ARBA00022840"/>
    </source>
</evidence>
<evidence type="ECO:0000256" key="8">
    <source>
        <dbReference type="HAMAP-Rule" id="MF_01161"/>
    </source>
</evidence>
<dbReference type="InterPro" id="IPR014729">
    <property type="entry name" value="Rossmann-like_a/b/a_fold"/>
</dbReference>
<protein>
    <recommendedName>
        <fullName evidence="8">tRNA(Ile)-lysidine synthase</fullName>
        <ecNumber evidence="8">6.3.4.19</ecNumber>
    </recommendedName>
    <alternativeName>
        <fullName evidence="8">tRNA(Ile)-2-lysyl-cytidine synthase</fullName>
    </alternativeName>
    <alternativeName>
        <fullName evidence="8">tRNA(Ile)-lysidine synthetase</fullName>
    </alternativeName>
</protein>
<dbReference type="HAMAP" id="MF_01161">
    <property type="entry name" value="tRNA_Ile_lys_synt"/>
    <property type="match status" value="1"/>
</dbReference>
<dbReference type="InterPro" id="IPR012795">
    <property type="entry name" value="tRNA_Ile_lys_synt_N"/>
</dbReference>
<accession>A0ABS2JKL3</accession>
<evidence type="ECO:0000256" key="3">
    <source>
        <dbReference type="ARBA" id="ARBA00022598"/>
    </source>
</evidence>
<feature type="domain" description="Lysidine-tRNA(Ile) synthetase C-terminal" evidence="9">
    <location>
        <begin position="350"/>
        <end position="421"/>
    </location>
</feature>
<evidence type="ECO:0000256" key="7">
    <source>
        <dbReference type="ARBA" id="ARBA00048539"/>
    </source>
</evidence>
<keyword evidence="4 8" id="KW-0819">tRNA processing</keyword>
<dbReference type="SUPFAM" id="SSF52402">
    <property type="entry name" value="Adenine nucleotide alpha hydrolases-like"/>
    <property type="match status" value="1"/>
</dbReference>
<gene>
    <name evidence="8 10" type="primary">tilS</name>
    <name evidence="10" type="ORF">ISP20_00245</name>
</gene>
<comment type="subcellular location">
    <subcellularLocation>
        <location evidence="1 8">Cytoplasm</location>
    </subcellularLocation>
</comment>
<evidence type="ECO:0000256" key="2">
    <source>
        <dbReference type="ARBA" id="ARBA00022490"/>
    </source>
</evidence>
<evidence type="ECO:0000256" key="5">
    <source>
        <dbReference type="ARBA" id="ARBA00022741"/>
    </source>
</evidence>
<dbReference type="SUPFAM" id="SSF56037">
    <property type="entry name" value="PheT/TilS domain"/>
    <property type="match status" value="1"/>
</dbReference>
<dbReference type="EMBL" id="JADIKC010000001">
    <property type="protein sequence ID" value="MBM7119574.1"/>
    <property type="molecule type" value="Genomic_DNA"/>
</dbReference>
<name>A0ABS2JKL3_9GAMM</name>
<sequence>MDTLRLALQQQPQGHLCVAYSGGPDSTALLHALSQMPEAQARELRALHIDHGLHDLSDAWAIHCKQLAQEWGVWCLVLRVEVDHARGYGLEAAARDARYRAFAASLRKGERLLLAHHRDDQAETVLLKLLRGAGPEGLGGMRVTRRLGEGLLWRPLLDTPRELLRQYVEEHELPCIDDPSNQDARLARNFLRHEILPRLTQHWPQAVDSIVHSASLNRSATEALERQWRSAQAQLLDTATGSLDASGWLALSPALRHPLLDDWLHARGLSAPTTAQREQIERQCSARDGQLPCIRWAGAEVHVWKGRLWALPPQPSIDPHWHSAWQGEPLALPDGGSLRLDPPGQLAEPLAIRLRQGGEQLRPAGDAHTRELRDLFQQSAMPPWRRAACPLLYAGDELIGVGDRWLTARGVALFGEMRPLWQPAY</sequence>
<reference evidence="10 11" key="1">
    <citation type="submission" date="2020-10" db="EMBL/GenBank/DDBJ databases">
        <title>Phylogeny of dyella-like bacteria.</title>
        <authorList>
            <person name="Fu J."/>
        </authorList>
    </citation>
    <scope>NUCLEOTIDE SEQUENCE [LARGE SCALE GENOMIC DNA]</scope>
    <source>
        <strain evidence="10 11">THG-B117</strain>
    </source>
</reference>
<dbReference type="Gene3D" id="3.40.50.620">
    <property type="entry name" value="HUPs"/>
    <property type="match status" value="1"/>
</dbReference>
<feature type="binding site" evidence="8">
    <location>
        <begin position="21"/>
        <end position="26"/>
    </location>
    <ligand>
        <name>ATP</name>
        <dbReference type="ChEBI" id="CHEBI:30616"/>
    </ligand>
</feature>
<dbReference type="GO" id="GO:0032267">
    <property type="term" value="F:tRNA(Ile)-lysidine synthase activity"/>
    <property type="evidence" value="ECO:0007669"/>
    <property type="project" value="UniProtKB-EC"/>
</dbReference>
<evidence type="ECO:0000313" key="10">
    <source>
        <dbReference type="EMBL" id="MBM7119574.1"/>
    </source>
</evidence>
<comment type="catalytic activity">
    <reaction evidence="7 8">
        <text>cytidine(34) in tRNA(Ile2) + L-lysine + ATP = lysidine(34) in tRNA(Ile2) + AMP + diphosphate + H(+)</text>
        <dbReference type="Rhea" id="RHEA:43744"/>
        <dbReference type="Rhea" id="RHEA-COMP:10625"/>
        <dbReference type="Rhea" id="RHEA-COMP:10670"/>
        <dbReference type="ChEBI" id="CHEBI:15378"/>
        <dbReference type="ChEBI" id="CHEBI:30616"/>
        <dbReference type="ChEBI" id="CHEBI:32551"/>
        <dbReference type="ChEBI" id="CHEBI:33019"/>
        <dbReference type="ChEBI" id="CHEBI:82748"/>
        <dbReference type="ChEBI" id="CHEBI:83665"/>
        <dbReference type="ChEBI" id="CHEBI:456215"/>
        <dbReference type="EC" id="6.3.4.19"/>
    </reaction>
</comment>
<keyword evidence="2 8" id="KW-0963">Cytoplasm</keyword>
<dbReference type="Pfam" id="PF01171">
    <property type="entry name" value="ATP_bind_3"/>
    <property type="match status" value="1"/>
</dbReference>